<dbReference type="AlphaFoldDB" id="A0A0E0PG92"/>
<dbReference type="PANTHER" id="PTHR46450">
    <property type="entry name" value="INACTIVE HISTONE-LYSINE N-METHYLTRANSFERASE SUVR1-RELATED"/>
    <property type="match status" value="1"/>
</dbReference>
<dbReference type="PANTHER" id="PTHR46450:SF24">
    <property type="entry name" value="HISTONE-LYSINE N-METHYLTRANSFERASE SUVR4"/>
    <property type="match status" value="1"/>
</dbReference>
<dbReference type="Gene3D" id="2.170.270.10">
    <property type="entry name" value="SET domain"/>
    <property type="match status" value="1"/>
</dbReference>
<name>A0A0E0PG92_ORYRU</name>
<feature type="domain" description="Post-SET" evidence="13">
    <location>
        <begin position="737"/>
        <end position="753"/>
    </location>
</feature>
<evidence type="ECO:0000256" key="7">
    <source>
        <dbReference type="ARBA" id="ARBA00022723"/>
    </source>
</evidence>
<proteinExistence type="predicted"/>
<dbReference type="GO" id="GO:0005634">
    <property type="term" value="C:nucleus"/>
    <property type="evidence" value="ECO:0007669"/>
    <property type="project" value="UniProtKB-SubCell"/>
</dbReference>
<dbReference type="PROSITE" id="PS50867">
    <property type="entry name" value="PRE_SET"/>
    <property type="match status" value="1"/>
</dbReference>
<dbReference type="InterPro" id="IPR025776">
    <property type="entry name" value="SUVR4/1/2"/>
</dbReference>
<comment type="subcellular location">
    <subcellularLocation>
        <location evidence="2">Chromosome</location>
    </subcellularLocation>
    <subcellularLocation>
        <location evidence="1">Nucleus</location>
    </subcellularLocation>
</comment>
<dbReference type="Pfam" id="PF10440">
    <property type="entry name" value="WIYLD"/>
    <property type="match status" value="1"/>
</dbReference>
<evidence type="ECO:0000256" key="4">
    <source>
        <dbReference type="ARBA" id="ARBA00022603"/>
    </source>
</evidence>
<dbReference type="EnsemblPlants" id="ORUFI04G32630.1">
    <property type="protein sequence ID" value="ORUFI04G32630.1"/>
    <property type="gene ID" value="ORUFI04G32630"/>
</dbReference>
<dbReference type="SMART" id="SM00317">
    <property type="entry name" value="SET"/>
    <property type="match status" value="1"/>
</dbReference>
<accession>A0A0E0PG92</accession>
<evidence type="ECO:0000259" key="13">
    <source>
        <dbReference type="PROSITE" id="PS50868"/>
    </source>
</evidence>
<dbReference type="CDD" id="cd10538">
    <property type="entry name" value="SET_SETDB-like"/>
    <property type="match status" value="1"/>
</dbReference>
<dbReference type="InterPro" id="IPR001214">
    <property type="entry name" value="SET_dom"/>
</dbReference>
<feature type="compositionally biased region" description="Basic and acidic residues" evidence="10">
    <location>
        <begin position="118"/>
        <end position="129"/>
    </location>
</feature>
<sequence length="763" mass="84240">MGSKSNTERARKALEAMKQLGFSKKEATPVLKNLLRLFGNNWEPIEDECYRALADAILDRHQVSLSPKPSSFFFGLHFDSTYLAAGVLQETAADRGCSATRPTPDDDHHPLTLCGASRDVDTETDEPRTKKPRATNSDPQSPPSLTDDQDVPAAISPPSHGASPQFRPQTRASARLRQASPSSVTAAHKRPRQMMDEDFQDSAFLREPKPEPDIDMDAIQGTAATSDCPNAHLGLIDYPLNASSSRVALPLALLPPDQNVPQISGPKKRAIQPCSKVNTGEGSSVIDVASSTMGEVKMSLKCSVDPKFRMPSLEAVFKMVEDKYLHSYKILPPEFSIGSLMNEICQCVVQLGSDHIAEHNTESDVAGNGRCSQNEPMTGSIPFVKPIACEDGGNRKCKSAGESFIVEDSENSSVAKQQTHLALANLKPIHDVTDISKGEERVRISVANEFASEKCPPSFYYIRGNLVFQNAYVNISVARIGDEDCCADCFGNCLSAPIPCACTRETGGEYVYTPEGLVRTPFLDECVSMNRFPEKCHKFFCKSSCPLERSRNEASPEPCRGHLARKFIKECWSKCGCNMQCGNRVVQRGITCNLQVFFTGEGKGWGLRTLDELPKGAFVCEYVGEVLTSTELHERTLQNMNNGRHTYPVLLDADWGSEGVLKDEEALSLDSTFYGNVGRFINHRCYDANLVEIPVEVETPDHHYYHLAFFTTKKVEAFEELTWDYGIDFGDGKDPVKAFQCLCGSRYCRGIRHPRKRGKAAAK</sequence>
<dbReference type="STRING" id="4529.A0A0E0PG92"/>
<evidence type="ECO:0000259" key="11">
    <source>
        <dbReference type="PROSITE" id="PS50280"/>
    </source>
</evidence>
<evidence type="ECO:0000256" key="8">
    <source>
        <dbReference type="ARBA" id="ARBA00022833"/>
    </source>
</evidence>
<dbReference type="Proteomes" id="UP000008022">
    <property type="component" value="Unassembled WGS sequence"/>
</dbReference>
<organism evidence="14 15">
    <name type="scientific">Oryza rufipogon</name>
    <name type="common">Brownbeard rice</name>
    <name type="synonym">Asian wild rice</name>
    <dbReference type="NCBI Taxonomy" id="4529"/>
    <lineage>
        <taxon>Eukaryota</taxon>
        <taxon>Viridiplantae</taxon>
        <taxon>Streptophyta</taxon>
        <taxon>Embryophyta</taxon>
        <taxon>Tracheophyta</taxon>
        <taxon>Spermatophyta</taxon>
        <taxon>Magnoliopsida</taxon>
        <taxon>Liliopsida</taxon>
        <taxon>Poales</taxon>
        <taxon>Poaceae</taxon>
        <taxon>BOP clade</taxon>
        <taxon>Oryzoideae</taxon>
        <taxon>Oryzeae</taxon>
        <taxon>Oryzinae</taxon>
        <taxon>Oryza</taxon>
    </lineage>
</organism>
<evidence type="ECO:0000259" key="12">
    <source>
        <dbReference type="PROSITE" id="PS50867"/>
    </source>
</evidence>
<evidence type="ECO:0000256" key="10">
    <source>
        <dbReference type="SAM" id="MobiDB-lite"/>
    </source>
</evidence>
<dbReference type="GO" id="GO:0042054">
    <property type="term" value="F:histone methyltransferase activity"/>
    <property type="evidence" value="ECO:0007669"/>
    <property type="project" value="InterPro"/>
</dbReference>
<evidence type="ECO:0000313" key="15">
    <source>
        <dbReference type="Proteomes" id="UP000008022"/>
    </source>
</evidence>
<keyword evidence="7" id="KW-0479">Metal-binding</keyword>
<keyword evidence="4" id="KW-0489">Methyltransferase</keyword>
<dbReference type="InterPro" id="IPR018848">
    <property type="entry name" value="WIYLD_domain"/>
</dbReference>
<evidence type="ECO:0000256" key="5">
    <source>
        <dbReference type="ARBA" id="ARBA00022679"/>
    </source>
</evidence>
<keyword evidence="3" id="KW-0158">Chromosome</keyword>
<dbReference type="GO" id="GO:0005694">
    <property type="term" value="C:chromosome"/>
    <property type="evidence" value="ECO:0007669"/>
    <property type="project" value="UniProtKB-SubCell"/>
</dbReference>
<dbReference type="PROSITE" id="PS51580">
    <property type="entry name" value="SAM_MT43_3"/>
    <property type="match status" value="1"/>
</dbReference>
<keyword evidence="9" id="KW-0539">Nucleus</keyword>
<evidence type="ECO:0000256" key="2">
    <source>
        <dbReference type="ARBA" id="ARBA00004286"/>
    </source>
</evidence>
<dbReference type="FunFam" id="2.170.270.10:FF:000046">
    <property type="entry name" value="SET-domain containing protein lysine methyltransferase family protein"/>
    <property type="match status" value="1"/>
</dbReference>
<feature type="compositionally biased region" description="Polar residues" evidence="10">
    <location>
        <begin position="134"/>
        <end position="146"/>
    </location>
</feature>
<evidence type="ECO:0000256" key="1">
    <source>
        <dbReference type="ARBA" id="ARBA00004123"/>
    </source>
</evidence>
<evidence type="ECO:0000313" key="14">
    <source>
        <dbReference type="EnsemblPlants" id="ORUFI04G32630.1"/>
    </source>
</evidence>
<dbReference type="InterPro" id="IPR046341">
    <property type="entry name" value="SET_dom_sf"/>
</dbReference>
<dbReference type="GO" id="GO:0008270">
    <property type="term" value="F:zinc ion binding"/>
    <property type="evidence" value="ECO:0007669"/>
    <property type="project" value="InterPro"/>
</dbReference>
<dbReference type="Gramene" id="ORUFI04G32630.1">
    <property type="protein sequence ID" value="ORUFI04G32630.1"/>
    <property type="gene ID" value="ORUFI04G32630"/>
</dbReference>
<dbReference type="HOGENOM" id="CLU_011618_0_0_1"/>
<reference evidence="15" key="1">
    <citation type="submission" date="2013-06" db="EMBL/GenBank/DDBJ databases">
        <authorList>
            <person name="Zhao Q."/>
        </authorList>
    </citation>
    <scope>NUCLEOTIDE SEQUENCE</scope>
    <source>
        <strain evidence="15">cv. W1943</strain>
    </source>
</reference>
<feature type="region of interest" description="Disordered" evidence="10">
    <location>
        <begin position="96"/>
        <end position="194"/>
    </location>
</feature>
<dbReference type="Pfam" id="PF00856">
    <property type="entry name" value="SET"/>
    <property type="match status" value="1"/>
</dbReference>
<evidence type="ECO:0000256" key="6">
    <source>
        <dbReference type="ARBA" id="ARBA00022691"/>
    </source>
</evidence>
<protein>
    <recommendedName>
        <fullName evidence="16">SET domain-containing protein</fullName>
    </recommendedName>
</protein>
<dbReference type="InterPro" id="IPR003616">
    <property type="entry name" value="Post-SET_dom"/>
</dbReference>
<dbReference type="PROSITE" id="PS50868">
    <property type="entry name" value="POST_SET"/>
    <property type="match status" value="1"/>
</dbReference>
<dbReference type="OMA" id="HERTLQN"/>
<dbReference type="Gene3D" id="1.10.8.850">
    <property type="entry name" value="Histone-lysine N methyltransferase , C-terminal domain-like"/>
    <property type="match status" value="1"/>
</dbReference>
<dbReference type="InterPro" id="IPR007728">
    <property type="entry name" value="Pre-SET_dom"/>
</dbReference>
<dbReference type="GO" id="GO:0032259">
    <property type="term" value="P:methylation"/>
    <property type="evidence" value="ECO:0007669"/>
    <property type="project" value="UniProtKB-KW"/>
</dbReference>
<dbReference type="eggNOG" id="KOG1082">
    <property type="taxonomic scope" value="Eukaryota"/>
</dbReference>
<keyword evidence="6" id="KW-0949">S-adenosyl-L-methionine</keyword>
<keyword evidence="8" id="KW-0862">Zinc</keyword>
<dbReference type="InterPro" id="IPR043017">
    <property type="entry name" value="WIYLD_dom_sf"/>
</dbReference>
<reference evidence="14" key="2">
    <citation type="submission" date="2015-06" db="UniProtKB">
        <authorList>
            <consortium name="EnsemblPlants"/>
        </authorList>
    </citation>
    <scope>IDENTIFICATION</scope>
</reference>
<keyword evidence="15" id="KW-1185">Reference proteome</keyword>
<dbReference type="Pfam" id="PF05033">
    <property type="entry name" value="Pre-SET"/>
    <property type="match status" value="1"/>
</dbReference>
<dbReference type="SUPFAM" id="SSF82199">
    <property type="entry name" value="SET domain"/>
    <property type="match status" value="1"/>
</dbReference>
<keyword evidence="5" id="KW-0808">Transferase</keyword>
<evidence type="ECO:0008006" key="16">
    <source>
        <dbReference type="Google" id="ProtNLM"/>
    </source>
</evidence>
<evidence type="ECO:0000256" key="3">
    <source>
        <dbReference type="ARBA" id="ARBA00022454"/>
    </source>
</evidence>
<dbReference type="PROSITE" id="PS50280">
    <property type="entry name" value="SET"/>
    <property type="match status" value="1"/>
</dbReference>
<feature type="domain" description="SET" evidence="11">
    <location>
        <begin position="592"/>
        <end position="726"/>
    </location>
</feature>
<dbReference type="SMART" id="SM00468">
    <property type="entry name" value="PreSET"/>
    <property type="match status" value="1"/>
</dbReference>
<feature type="domain" description="Pre-SET" evidence="12">
    <location>
        <begin position="485"/>
        <end position="589"/>
    </location>
</feature>
<evidence type="ECO:0000256" key="9">
    <source>
        <dbReference type="ARBA" id="ARBA00023242"/>
    </source>
</evidence>